<evidence type="ECO:0000256" key="5">
    <source>
        <dbReference type="SAM" id="Phobius"/>
    </source>
</evidence>
<evidence type="ECO:0000256" key="4">
    <source>
        <dbReference type="ARBA" id="ARBA00023136"/>
    </source>
</evidence>
<evidence type="ECO:0000256" key="1">
    <source>
        <dbReference type="ARBA" id="ARBA00004141"/>
    </source>
</evidence>
<dbReference type="PANTHER" id="PTHR32322">
    <property type="entry name" value="INNER MEMBRANE TRANSPORTER"/>
    <property type="match status" value="1"/>
</dbReference>
<evidence type="ECO:0000313" key="8">
    <source>
        <dbReference type="Proteomes" id="UP000305267"/>
    </source>
</evidence>
<keyword evidence="2 5" id="KW-0812">Transmembrane</keyword>
<evidence type="ECO:0000313" key="7">
    <source>
        <dbReference type="EMBL" id="TNC11578.1"/>
    </source>
</evidence>
<dbReference type="Gene3D" id="1.10.3730.20">
    <property type="match status" value="1"/>
</dbReference>
<dbReference type="GO" id="GO:0016020">
    <property type="term" value="C:membrane"/>
    <property type="evidence" value="ECO:0007669"/>
    <property type="project" value="UniProtKB-SubCell"/>
</dbReference>
<accession>A0A5C4LFP1</accession>
<feature type="transmembrane region" description="Helical" evidence="5">
    <location>
        <begin position="236"/>
        <end position="254"/>
    </location>
</feature>
<feature type="domain" description="EamA" evidence="6">
    <location>
        <begin position="7"/>
        <end position="131"/>
    </location>
</feature>
<feature type="transmembrane region" description="Helical" evidence="5">
    <location>
        <begin position="114"/>
        <end position="132"/>
    </location>
</feature>
<dbReference type="OrthoDB" id="7158585at2"/>
<feature type="transmembrane region" description="Helical" evidence="5">
    <location>
        <begin position="61"/>
        <end position="82"/>
    </location>
</feature>
<keyword evidence="8" id="KW-1185">Reference proteome</keyword>
<feature type="transmembrane region" description="Helical" evidence="5">
    <location>
        <begin position="171"/>
        <end position="189"/>
    </location>
</feature>
<dbReference type="RefSeq" id="WP_139037098.1">
    <property type="nucleotide sequence ID" value="NZ_VDDA01000008.1"/>
</dbReference>
<dbReference type="AlphaFoldDB" id="A0A5C4LFP1"/>
<dbReference type="SUPFAM" id="SSF103481">
    <property type="entry name" value="Multidrug resistance efflux transporter EmrE"/>
    <property type="match status" value="2"/>
</dbReference>
<protein>
    <submittedName>
        <fullName evidence="7">EamA family transporter</fullName>
    </submittedName>
</protein>
<dbReference type="InterPro" id="IPR000620">
    <property type="entry name" value="EamA_dom"/>
</dbReference>
<dbReference type="Pfam" id="PF00892">
    <property type="entry name" value="EamA"/>
    <property type="match status" value="2"/>
</dbReference>
<evidence type="ECO:0000259" key="6">
    <source>
        <dbReference type="Pfam" id="PF00892"/>
    </source>
</evidence>
<dbReference type="PANTHER" id="PTHR32322:SF9">
    <property type="entry name" value="AMINO-ACID METABOLITE EFFLUX PUMP-RELATED"/>
    <property type="match status" value="1"/>
</dbReference>
<dbReference type="Proteomes" id="UP000305267">
    <property type="component" value="Unassembled WGS sequence"/>
</dbReference>
<feature type="transmembrane region" description="Helical" evidence="5">
    <location>
        <begin position="209"/>
        <end position="229"/>
    </location>
</feature>
<reference evidence="7 8" key="1">
    <citation type="submission" date="2019-06" db="EMBL/GenBank/DDBJ databases">
        <title>Genome of Methylobacterium sp. 17Sr1-39.</title>
        <authorList>
            <person name="Seo T."/>
        </authorList>
    </citation>
    <scope>NUCLEOTIDE SEQUENCE [LARGE SCALE GENOMIC DNA]</scope>
    <source>
        <strain evidence="7 8">17Sr1-39</strain>
    </source>
</reference>
<comment type="caution">
    <text evidence="7">The sequence shown here is derived from an EMBL/GenBank/DDBJ whole genome shotgun (WGS) entry which is preliminary data.</text>
</comment>
<gene>
    <name evidence="7" type="ORF">FF100_18140</name>
</gene>
<comment type="subcellular location">
    <subcellularLocation>
        <location evidence="1">Membrane</location>
        <topology evidence="1">Multi-pass membrane protein</topology>
    </subcellularLocation>
</comment>
<dbReference type="InterPro" id="IPR050638">
    <property type="entry name" value="AA-Vitamin_Transporters"/>
</dbReference>
<proteinExistence type="predicted"/>
<organism evidence="7 8">
    <name type="scientific">Methylobacterium terricola</name>
    <dbReference type="NCBI Taxonomy" id="2583531"/>
    <lineage>
        <taxon>Bacteria</taxon>
        <taxon>Pseudomonadati</taxon>
        <taxon>Pseudomonadota</taxon>
        <taxon>Alphaproteobacteria</taxon>
        <taxon>Hyphomicrobiales</taxon>
        <taxon>Methylobacteriaceae</taxon>
        <taxon>Methylobacterium</taxon>
    </lineage>
</organism>
<dbReference type="InterPro" id="IPR037185">
    <property type="entry name" value="EmrE-like"/>
</dbReference>
<evidence type="ECO:0000256" key="2">
    <source>
        <dbReference type="ARBA" id="ARBA00022692"/>
    </source>
</evidence>
<evidence type="ECO:0000256" key="3">
    <source>
        <dbReference type="ARBA" id="ARBA00022989"/>
    </source>
</evidence>
<feature type="domain" description="EamA" evidence="6">
    <location>
        <begin position="144"/>
        <end position="277"/>
    </location>
</feature>
<feature type="transmembrane region" description="Helical" evidence="5">
    <location>
        <begin position="88"/>
        <end position="107"/>
    </location>
</feature>
<sequence length="289" mass="30305">MTPLETFCAVLVPLLWGVQYAIVKVGLATFPPLSFLGLRFAVVALILLPFVGWPTMRELRVILLLSIVLGGLNFGLAFVGLAGAPASVTGIANQLWSPFALILAWPLLGERPSWHVVVGVLIAFAGVTLAVADPEVVAPLVPTLLVIGSSLALACGSVLTKKYGPLDPMRLMAWMSLFTVPQVLAVSAVTEAGQLRALAQADQAAWLSFAYTVLLGGIGGFGLWFWLLARCPMTRLAPFTLLQAVFALAGGVVIRHEPLTATLVAGAALCIAGVALTQRPVPVSAAPPR</sequence>
<feature type="transmembrane region" description="Helical" evidence="5">
    <location>
        <begin position="138"/>
        <end position="159"/>
    </location>
</feature>
<keyword evidence="4 5" id="KW-0472">Membrane</keyword>
<feature type="transmembrane region" description="Helical" evidence="5">
    <location>
        <begin position="37"/>
        <end position="54"/>
    </location>
</feature>
<feature type="transmembrane region" description="Helical" evidence="5">
    <location>
        <begin position="260"/>
        <end position="277"/>
    </location>
</feature>
<name>A0A5C4LFP1_9HYPH</name>
<dbReference type="EMBL" id="VDDA01000008">
    <property type="protein sequence ID" value="TNC11578.1"/>
    <property type="molecule type" value="Genomic_DNA"/>
</dbReference>
<keyword evidence="3 5" id="KW-1133">Transmembrane helix</keyword>